<reference evidence="3" key="1">
    <citation type="submission" date="2017-05" db="EMBL/GenBank/DDBJ databases">
        <authorList>
            <person name="Sharma S."/>
            <person name="Sidhu C."/>
            <person name="Pinnaka A.K."/>
        </authorList>
    </citation>
    <scope>NUCLEOTIDE SEQUENCE [LARGE SCALE GENOMIC DNA]</scope>
    <source>
        <strain evidence="3">AK93</strain>
    </source>
</reference>
<feature type="region of interest" description="Disordered" evidence="1">
    <location>
        <begin position="94"/>
        <end position="125"/>
    </location>
</feature>
<dbReference type="Pfam" id="PF11333">
    <property type="entry name" value="DUF3135"/>
    <property type="match status" value="1"/>
</dbReference>
<evidence type="ECO:0000256" key="1">
    <source>
        <dbReference type="SAM" id="MobiDB-lite"/>
    </source>
</evidence>
<accession>A0A3E0X1R6</accession>
<proteinExistence type="predicted"/>
<dbReference type="RefSeq" id="WP_116300480.1">
    <property type="nucleotide sequence ID" value="NZ_NFZV01000001.1"/>
</dbReference>
<evidence type="ECO:0000313" key="2">
    <source>
        <dbReference type="EMBL" id="RFA39551.1"/>
    </source>
</evidence>
<feature type="compositionally biased region" description="Polar residues" evidence="1">
    <location>
        <begin position="97"/>
        <end position="114"/>
    </location>
</feature>
<evidence type="ECO:0000313" key="3">
    <source>
        <dbReference type="Proteomes" id="UP000256763"/>
    </source>
</evidence>
<dbReference type="InterPro" id="IPR021482">
    <property type="entry name" value="DUF3135"/>
</dbReference>
<dbReference type="Proteomes" id="UP000256763">
    <property type="component" value="Unassembled WGS sequence"/>
</dbReference>
<sequence length="125" mass="14393">MQRTAQEPDFDFDAWAKLANRDPAEFEARRAEYIEQFIRLAPPDRQDRLRRLQWRIDRTRDCASNPLAACLRISAMMWDSLLGERGLLKALEDARDGNSTPASSAQIIEFSQKSAAERTKSERAH</sequence>
<feature type="compositionally biased region" description="Basic and acidic residues" evidence="1">
    <location>
        <begin position="115"/>
        <end position="125"/>
    </location>
</feature>
<name>A0A3E0X1R6_9GAMM</name>
<keyword evidence="3" id="KW-1185">Reference proteome</keyword>
<comment type="caution">
    <text evidence="2">The sequence shown here is derived from an EMBL/GenBank/DDBJ whole genome shotgun (WGS) entry which is preliminary data.</text>
</comment>
<dbReference type="AlphaFoldDB" id="A0A3E0X1R6"/>
<dbReference type="EMBL" id="NFZW01000001">
    <property type="protein sequence ID" value="RFA39551.1"/>
    <property type="molecule type" value="Genomic_DNA"/>
</dbReference>
<organism evidence="2 3">
    <name type="scientific">Alkalilimnicola ehrlichii</name>
    <dbReference type="NCBI Taxonomy" id="351052"/>
    <lineage>
        <taxon>Bacteria</taxon>
        <taxon>Pseudomonadati</taxon>
        <taxon>Pseudomonadota</taxon>
        <taxon>Gammaproteobacteria</taxon>
        <taxon>Chromatiales</taxon>
        <taxon>Ectothiorhodospiraceae</taxon>
        <taxon>Alkalilimnicola</taxon>
    </lineage>
</organism>
<dbReference type="OrthoDB" id="5593306at2"/>
<gene>
    <name evidence="2" type="ORF">CAL65_01945</name>
</gene>
<evidence type="ECO:0008006" key="4">
    <source>
        <dbReference type="Google" id="ProtNLM"/>
    </source>
</evidence>
<protein>
    <recommendedName>
        <fullName evidence="4">DUF3135 domain-containing protein</fullName>
    </recommendedName>
</protein>